<dbReference type="SUPFAM" id="SSF55729">
    <property type="entry name" value="Acyl-CoA N-acyltransferases (Nat)"/>
    <property type="match status" value="1"/>
</dbReference>
<dbReference type="Gene3D" id="3.40.630.30">
    <property type="match status" value="1"/>
</dbReference>
<dbReference type="EMBL" id="JBHSXN010000005">
    <property type="protein sequence ID" value="MFC6955152.1"/>
    <property type="molecule type" value="Genomic_DNA"/>
</dbReference>
<name>A0ABD5VMA3_9EURY</name>
<reference evidence="4 5" key="1">
    <citation type="journal article" date="2019" name="Int. J. Syst. Evol. Microbiol.">
        <title>The Global Catalogue of Microorganisms (GCM) 10K type strain sequencing project: providing services to taxonomists for standard genome sequencing and annotation.</title>
        <authorList>
            <consortium name="The Broad Institute Genomics Platform"/>
            <consortium name="The Broad Institute Genome Sequencing Center for Infectious Disease"/>
            <person name="Wu L."/>
            <person name="Ma J."/>
        </authorList>
    </citation>
    <scope>NUCLEOTIDE SEQUENCE [LARGE SCALE GENOMIC DNA]</scope>
    <source>
        <strain evidence="4 5">GX26</strain>
    </source>
</reference>
<dbReference type="PANTHER" id="PTHR43877">
    <property type="entry name" value="AMINOALKYLPHOSPHONATE N-ACETYLTRANSFERASE-RELATED-RELATED"/>
    <property type="match status" value="1"/>
</dbReference>
<sequence length="250" mass="27420">MEVRDATADDFEAMRRTAAASMHESYDSFLDPETIDAALDEWYGADTLAAQVTAEGALLYVAVEDDDVVGFVQAETVSKDPVEGRVLWLHVHPDARGDGVGSRLFVRAQEALVDAGAERITGVVLEGNDLGTAFYEGHGFTRAGEREVEVGDESYAEAIYVQGESGGTEWESLDEYDVDGRSVYVSYSEADRGSNGPLYTAYSDPDREQKYGFFCGACHSFDVSMDSMGVVECNDCENRRKATRWDASYL</sequence>
<keyword evidence="2 4" id="KW-0012">Acyltransferase</keyword>
<organism evidence="4 5">
    <name type="scientific">Halorubellus litoreus</name>
    <dbReference type="NCBI Taxonomy" id="755308"/>
    <lineage>
        <taxon>Archaea</taxon>
        <taxon>Methanobacteriati</taxon>
        <taxon>Methanobacteriota</taxon>
        <taxon>Stenosarchaea group</taxon>
        <taxon>Halobacteria</taxon>
        <taxon>Halobacteriales</taxon>
        <taxon>Halorubellaceae</taxon>
        <taxon>Halorubellus</taxon>
    </lineage>
</organism>
<dbReference type="Pfam" id="PF19133">
    <property type="entry name" value="DUF5816"/>
    <property type="match status" value="1"/>
</dbReference>
<evidence type="ECO:0000256" key="2">
    <source>
        <dbReference type="ARBA" id="ARBA00023315"/>
    </source>
</evidence>
<evidence type="ECO:0000313" key="5">
    <source>
        <dbReference type="Proteomes" id="UP001596395"/>
    </source>
</evidence>
<evidence type="ECO:0000259" key="3">
    <source>
        <dbReference type="PROSITE" id="PS51186"/>
    </source>
</evidence>
<dbReference type="Pfam" id="PF13508">
    <property type="entry name" value="Acetyltransf_7"/>
    <property type="match status" value="1"/>
</dbReference>
<dbReference type="RefSeq" id="WP_336352088.1">
    <property type="nucleotide sequence ID" value="NZ_JAZAQL010000005.1"/>
</dbReference>
<dbReference type="InterPro" id="IPR016181">
    <property type="entry name" value="Acyl_CoA_acyltransferase"/>
</dbReference>
<dbReference type="PANTHER" id="PTHR43877:SF1">
    <property type="entry name" value="ACETYLTRANSFERASE"/>
    <property type="match status" value="1"/>
</dbReference>
<accession>A0ABD5VMA3</accession>
<dbReference type="AlphaFoldDB" id="A0ABD5VMA3"/>
<proteinExistence type="predicted"/>
<dbReference type="CDD" id="cd04301">
    <property type="entry name" value="NAT_SF"/>
    <property type="match status" value="1"/>
</dbReference>
<dbReference type="InterPro" id="IPR000182">
    <property type="entry name" value="GNAT_dom"/>
</dbReference>
<gene>
    <name evidence="4" type="ORF">ACFQGB_20010</name>
</gene>
<dbReference type="GO" id="GO:0016746">
    <property type="term" value="F:acyltransferase activity"/>
    <property type="evidence" value="ECO:0007669"/>
    <property type="project" value="UniProtKB-KW"/>
</dbReference>
<feature type="domain" description="N-acetyltransferase" evidence="3">
    <location>
        <begin position="1"/>
        <end position="162"/>
    </location>
</feature>
<dbReference type="PROSITE" id="PS51186">
    <property type="entry name" value="GNAT"/>
    <property type="match status" value="1"/>
</dbReference>
<dbReference type="InterPro" id="IPR043854">
    <property type="entry name" value="DUF5816"/>
</dbReference>
<dbReference type="EC" id="2.3.1.-" evidence="4"/>
<dbReference type="Proteomes" id="UP001596395">
    <property type="component" value="Unassembled WGS sequence"/>
</dbReference>
<keyword evidence="1 4" id="KW-0808">Transferase</keyword>
<dbReference type="InterPro" id="IPR050832">
    <property type="entry name" value="Bact_Acetyltransf"/>
</dbReference>
<evidence type="ECO:0000313" key="4">
    <source>
        <dbReference type="EMBL" id="MFC6955152.1"/>
    </source>
</evidence>
<comment type="caution">
    <text evidence="4">The sequence shown here is derived from an EMBL/GenBank/DDBJ whole genome shotgun (WGS) entry which is preliminary data.</text>
</comment>
<protein>
    <submittedName>
        <fullName evidence="4">GNAT family N-acetyltransferase</fullName>
        <ecNumber evidence="4">2.3.1.-</ecNumber>
    </submittedName>
</protein>
<evidence type="ECO:0000256" key="1">
    <source>
        <dbReference type="ARBA" id="ARBA00022679"/>
    </source>
</evidence>
<keyword evidence="5" id="KW-1185">Reference proteome</keyword>